<dbReference type="GO" id="GO:0016020">
    <property type="term" value="C:membrane"/>
    <property type="evidence" value="ECO:0007669"/>
    <property type="project" value="UniProtKB-SubCell"/>
</dbReference>
<dbReference type="InterPro" id="IPR001320">
    <property type="entry name" value="Iontro_rcpt_C"/>
</dbReference>
<dbReference type="InterPro" id="IPR015683">
    <property type="entry name" value="Ionotropic_Glu_rcpt"/>
</dbReference>
<dbReference type="PIRSF" id="PIRSF037090">
    <property type="entry name" value="Iontro_Glu-like_rcpt_pln"/>
    <property type="match status" value="1"/>
</dbReference>
<dbReference type="SMART" id="SM00079">
    <property type="entry name" value="PBPe"/>
    <property type="match status" value="1"/>
</dbReference>
<feature type="chain" id="PRO_5043719078" description="Glutamate receptor" evidence="15">
    <location>
        <begin position="24"/>
        <end position="894"/>
    </location>
</feature>
<dbReference type="Pfam" id="PF10613">
    <property type="entry name" value="Lig_chan-Glu_bd"/>
    <property type="match status" value="1"/>
</dbReference>
<evidence type="ECO:0000256" key="1">
    <source>
        <dbReference type="ARBA" id="ARBA00004141"/>
    </source>
</evidence>
<comment type="function">
    <text evidence="13">Glutamate-gated receptor that probably acts as non-selective cation channel.</text>
</comment>
<dbReference type="Proteomes" id="UP001454036">
    <property type="component" value="Unassembled WGS sequence"/>
</dbReference>
<feature type="signal peptide" evidence="15">
    <location>
        <begin position="1"/>
        <end position="23"/>
    </location>
</feature>
<comment type="subcellular location">
    <subcellularLocation>
        <location evidence="1">Membrane</location>
        <topology evidence="1">Multi-pass membrane protein</topology>
    </subcellularLocation>
</comment>
<keyword evidence="8 13" id="KW-0472">Membrane</keyword>
<dbReference type="InterPro" id="IPR019594">
    <property type="entry name" value="Glu/Gly-bd"/>
</dbReference>
<keyword evidence="12 13" id="KW-0407">Ion channel</keyword>
<proteinExistence type="inferred from homology"/>
<dbReference type="Pfam" id="PF00060">
    <property type="entry name" value="Lig_chan"/>
    <property type="match status" value="1"/>
</dbReference>
<keyword evidence="7 13" id="KW-0406">Ion transport</keyword>
<feature type="domain" description="Ionotropic glutamate receptor C-terminal" evidence="16">
    <location>
        <begin position="463"/>
        <end position="802"/>
    </location>
</feature>
<feature type="transmembrane region" description="Helical" evidence="14">
    <location>
        <begin position="827"/>
        <end position="850"/>
    </location>
</feature>
<dbReference type="InterPro" id="IPR001828">
    <property type="entry name" value="ANF_lig-bd_rcpt"/>
</dbReference>
<evidence type="ECO:0000256" key="4">
    <source>
        <dbReference type="ARBA" id="ARBA00022692"/>
    </source>
</evidence>
<gene>
    <name evidence="17" type="ORF">LIER_20084</name>
</gene>
<dbReference type="PANTHER" id="PTHR18966">
    <property type="entry name" value="IONOTROPIC GLUTAMATE RECEPTOR"/>
    <property type="match status" value="1"/>
</dbReference>
<dbReference type="Pfam" id="PF01094">
    <property type="entry name" value="ANF_receptor"/>
    <property type="match status" value="1"/>
</dbReference>
<evidence type="ECO:0000256" key="10">
    <source>
        <dbReference type="ARBA" id="ARBA00023180"/>
    </source>
</evidence>
<keyword evidence="5 15" id="KW-0732">Signal</keyword>
<evidence type="ECO:0000256" key="9">
    <source>
        <dbReference type="ARBA" id="ARBA00023170"/>
    </source>
</evidence>
<keyword evidence="9 13" id="KW-0675">Receptor</keyword>
<protein>
    <recommendedName>
        <fullName evidence="13">Glutamate receptor</fullName>
    </recommendedName>
</protein>
<sequence length="894" mass="99995">MRFKMMNSIILLMFSGLFVTLWGEVVYKDSGGGGGDEINAVDIGLIIDMGSPLGRTVLTCINMAISDIHSANGTRIELHVQDSKGDSLNAVTTAVDLLNNDRVQIIIVPEMTIEASMLASLGENAEVPIFSFASIPSSPDHSYYLRIKEDEAAQFGPVIALLEEFNWKNIVLVYEETTDGRNNLQHIVDMFQEKSISVFYKSFEPLVNDSKMIDELLILKAMQTSVFVMHGSPSLTSKVLITSKRLSMMSTGYAWIVTSNTMDFEDSLHPSVIDAMRGALGLKSYIPSSEKLQNVSKRWKREIQYAEQDLDLTDFYVFGVRAYDTIWAVANVTRNMITKRIGTYNKSHDLYNMTGSANSRISSFNSEILSQLLSSRFRGLSGDYQFQNGKLVMEGYEVVNVVGKGGGTVGYWTLTDGLTQEKSVSADGRVHSLPYGVKTVIWPGPSLSTPKDRLFNSSGRRLQIACPVKIGFTELLRVQEDKQKNVTIITGFVKEVFVAAIDILGYNIQYDLVPYKNENGETQKSYDEIIDSVYNKRYDAAIGDLSITSNRSKYVDFTMPFTELELGTLVKLDKGNGWFFFEPFDSNLWTVGACFFVGLGIVVWIIEHPINEEFQGSVVKQIGTILWFSVSTLVYAHRERLRSNLSKFIVGIWLFVVFILTSSYTAILSSILTVQQIQLTKGENIGYQYGSSVRGNVVNNFNFSVTDGTWNPFFTVQEYAEALSKGNKNGGVGAIIDEMPYMKIFLANYPSGYALIETSFINNGFGFVFQKGSPLVPDLSRAIQKLRESGKLLELEQKFYYGGNQKSPLIPSDNDQREPKTLNLDNFIYLFFISGISKAAALFIILILFLRKRKTFSHLSKVFTKARMALSSKCFSSRVANASEMTSPPRVDVH</sequence>
<comment type="similarity">
    <text evidence="2 13">Belongs to the glutamate-gated ion channel (TC 1.A.10.1) family.</text>
</comment>
<evidence type="ECO:0000256" key="15">
    <source>
        <dbReference type="SAM" id="SignalP"/>
    </source>
</evidence>
<evidence type="ECO:0000256" key="7">
    <source>
        <dbReference type="ARBA" id="ARBA00023065"/>
    </source>
</evidence>
<evidence type="ECO:0000259" key="16">
    <source>
        <dbReference type="SMART" id="SM00079"/>
    </source>
</evidence>
<keyword evidence="18" id="KW-1185">Reference proteome</keyword>
<evidence type="ECO:0000256" key="8">
    <source>
        <dbReference type="ARBA" id="ARBA00023136"/>
    </source>
</evidence>
<feature type="transmembrane region" description="Helical" evidence="14">
    <location>
        <begin position="618"/>
        <end position="636"/>
    </location>
</feature>
<evidence type="ECO:0000256" key="11">
    <source>
        <dbReference type="ARBA" id="ARBA00023286"/>
    </source>
</evidence>
<dbReference type="AlphaFoldDB" id="A0AAV3QLA6"/>
<dbReference type="Gene3D" id="3.40.50.2300">
    <property type="match status" value="3"/>
</dbReference>
<dbReference type="SUPFAM" id="SSF53822">
    <property type="entry name" value="Periplasmic binding protein-like I"/>
    <property type="match status" value="1"/>
</dbReference>
<evidence type="ECO:0000256" key="6">
    <source>
        <dbReference type="ARBA" id="ARBA00022989"/>
    </source>
</evidence>
<evidence type="ECO:0000256" key="13">
    <source>
        <dbReference type="PIRNR" id="PIRNR037090"/>
    </source>
</evidence>
<dbReference type="Gene3D" id="1.10.287.70">
    <property type="match status" value="1"/>
</dbReference>
<dbReference type="Gene3D" id="3.40.190.10">
    <property type="entry name" value="Periplasmic binding protein-like II"/>
    <property type="match status" value="2"/>
</dbReference>
<evidence type="ECO:0000256" key="2">
    <source>
        <dbReference type="ARBA" id="ARBA00008685"/>
    </source>
</evidence>
<dbReference type="FunFam" id="1.10.287.70:FF:000037">
    <property type="entry name" value="Glutamate receptor"/>
    <property type="match status" value="1"/>
</dbReference>
<dbReference type="InterPro" id="IPR028082">
    <property type="entry name" value="Peripla_BP_I"/>
</dbReference>
<evidence type="ECO:0000256" key="3">
    <source>
        <dbReference type="ARBA" id="ARBA00022448"/>
    </source>
</evidence>
<keyword evidence="3 13" id="KW-0813">Transport</keyword>
<keyword evidence="10" id="KW-0325">Glycoprotein</keyword>
<evidence type="ECO:0000256" key="14">
    <source>
        <dbReference type="SAM" id="Phobius"/>
    </source>
</evidence>
<dbReference type="InterPro" id="IPR017103">
    <property type="entry name" value="Iontropic_Glu_rcpt_pln"/>
</dbReference>
<name>A0AAV3QLA6_LITER</name>
<organism evidence="17 18">
    <name type="scientific">Lithospermum erythrorhizon</name>
    <name type="common">Purple gromwell</name>
    <name type="synonym">Lithospermum officinale var. erythrorhizon</name>
    <dbReference type="NCBI Taxonomy" id="34254"/>
    <lineage>
        <taxon>Eukaryota</taxon>
        <taxon>Viridiplantae</taxon>
        <taxon>Streptophyta</taxon>
        <taxon>Embryophyta</taxon>
        <taxon>Tracheophyta</taxon>
        <taxon>Spermatophyta</taxon>
        <taxon>Magnoliopsida</taxon>
        <taxon>eudicotyledons</taxon>
        <taxon>Gunneridae</taxon>
        <taxon>Pentapetalae</taxon>
        <taxon>asterids</taxon>
        <taxon>lamiids</taxon>
        <taxon>Boraginales</taxon>
        <taxon>Boraginaceae</taxon>
        <taxon>Boraginoideae</taxon>
        <taxon>Lithospermeae</taxon>
        <taxon>Lithospermum</taxon>
    </lineage>
</organism>
<keyword evidence="11 13" id="KW-1071">Ligand-gated ion channel</keyword>
<feature type="transmembrane region" description="Helical" evidence="14">
    <location>
        <begin position="588"/>
        <end position="606"/>
    </location>
</feature>
<dbReference type="GO" id="GO:0015276">
    <property type="term" value="F:ligand-gated monoatomic ion channel activity"/>
    <property type="evidence" value="ECO:0007669"/>
    <property type="project" value="InterPro"/>
</dbReference>
<keyword evidence="4 14" id="KW-0812">Transmembrane</keyword>
<dbReference type="EMBL" id="BAABME010005047">
    <property type="protein sequence ID" value="GAA0164453.1"/>
    <property type="molecule type" value="Genomic_DNA"/>
</dbReference>
<evidence type="ECO:0000256" key="5">
    <source>
        <dbReference type="ARBA" id="ARBA00022729"/>
    </source>
</evidence>
<keyword evidence="6 14" id="KW-1133">Transmembrane helix</keyword>
<feature type="transmembrane region" description="Helical" evidence="14">
    <location>
        <begin position="648"/>
        <end position="672"/>
    </location>
</feature>
<evidence type="ECO:0000256" key="12">
    <source>
        <dbReference type="ARBA" id="ARBA00023303"/>
    </source>
</evidence>
<reference evidence="17 18" key="1">
    <citation type="submission" date="2024-01" db="EMBL/GenBank/DDBJ databases">
        <title>The complete chloroplast genome sequence of Lithospermum erythrorhizon: insights into the phylogenetic relationship among Boraginaceae species and the maternal lineages of purple gromwells.</title>
        <authorList>
            <person name="Okada T."/>
            <person name="Watanabe K."/>
        </authorList>
    </citation>
    <scope>NUCLEOTIDE SEQUENCE [LARGE SCALE GENOMIC DNA]</scope>
</reference>
<evidence type="ECO:0000313" key="17">
    <source>
        <dbReference type="EMBL" id="GAA0164453.1"/>
    </source>
</evidence>
<dbReference type="SUPFAM" id="SSF53850">
    <property type="entry name" value="Periplasmic binding protein-like II"/>
    <property type="match status" value="1"/>
</dbReference>
<comment type="caution">
    <text evidence="17">The sequence shown here is derived from an EMBL/GenBank/DDBJ whole genome shotgun (WGS) entry which is preliminary data.</text>
</comment>
<accession>A0AAV3QLA6</accession>
<evidence type="ECO:0000313" key="18">
    <source>
        <dbReference type="Proteomes" id="UP001454036"/>
    </source>
</evidence>